<feature type="transmembrane region" description="Helical" evidence="4">
    <location>
        <begin position="106"/>
        <end position="128"/>
    </location>
</feature>
<feature type="transmembrane region" description="Helical" evidence="4">
    <location>
        <begin position="336"/>
        <end position="356"/>
    </location>
</feature>
<feature type="transmembrane region" description="Helical" evidence="4">
    <location>
        <begin position="400"/>
        <end position="420"/>
    </location>
</feature>
<feature type="transmembrane region" description="Helical" evidence="4">
    <location>
        <begin position="12"/>
        <end position="31"/>
    </location>
</feature>
<evidence type="ECO:0000256" key="2">
    <source>
        <dbReference type="ARBA" id="ARBA00022989"/>
    </source>
</evidence>
<dbReference type="Proteomes" id="UP000605676">
    <property type="component" value="Unassembled WGS sequence"/>
</dbReference>
<evidence type="ECO:0000313" key="6">
    <source>
        <dbReference type="EMBL" id="MBK3515709.1"/>
    </source>
</evidence>
<evidence type="ECO:0000313" key="7">
    <source>
        <dbReference type="Proteomes" id="UP000605676"/>
    </source>
</evidence>
<keyword evidence="2 4" id="KW-1133">Transmembrane helix</keyword>
<protein>
    <submittedName>
        <fullName evidence="6">OFA family MFS transporter</fullName>
    </submittedName>
</protein>
<dbReference type="PROSITE" id="PS50850">
    <property type="entry name" value="MFS"/>
    <property type="match status" value="1"/>
</dbReference>
<dbReference type="Gene3D" id="1.20.1250.20">
    <property type="entry name" value="MFS general substrate transporter like domains"/>
    <property type="match status" value="2"/>
</dbReference>
<dbReference type="PANTHER" id="PTHR11360">
    <property type="entry name" value="MONOCARBOXYLATE TRANSPORTER"/>
    <property type="match status" value="1"/>
</dbReference>
<dbReference type="Pfam" id="PF07690">
    <property type="entry name" value="MFS_1"/>
    <property type="match status" value="1"/>
</dbReference>
<dbReference type="PANTHER" id="PTHR11360:SF317">
    <property type="entry name" value="MAJOR FACILITATOR SUPERFAMILY (MFS) PROFILE DOMAIN-CONTAINING PROTEIN-RELATED"/>
    <property type="match status" value="1"/>
</dbReference>
<sequence length="439" mass="47282">MTTSTKKIKNRWLIALAGVSVHMSIGSIYAWSKLGSMVEKQVSAGWSLQQITTVFSIAIFFLGVSAAFMGKVVERKGPRFTGTVAGIFFGAGVTLGGLALMLENLYLLYATYGMIGGIGLGMGYVTPVSTMVKWFPDRRGLATGLAIMGFGLGAAIQIYLIKNVFPAFGIESISTILLILGPVYGLIMLGAAQYLEKPPVDWLPEGYNPEELAKAGKAVKKDLSNITANQSLKTARFYFLWAILFINVTSGIALISVANSMGREIVMLSVEAAAVLVMLMSMFNAFGRLGWSTLSDYIGRPATYISFFVIQIGAFFYITTFFGGDVSAAGKIGFQVAFLIILTCYGGGFATVPAFIGDLFGTKELGAIHGYILTAWALAGIAGPQIISYLKDTTGSYQEALYYLIGFLFLGLVSSILLILNTKKLRKKQEEQTDLKMAA</sequence>
<keyword evidence="7" id="KW-1185">Reference proteome</keyword>
<organism evidence="6 7">
    <name type="scientific">Carboxylicivirga marina</name>
    <dbReference type="NCBI Taxonomy" id="2800988"/>
    <lineage>
        <taxon>Bacteria</taxon>
        <taxon>Pseudomonadati</taxon>
        <taxon>Bacteroidota</taxon>
        <taxon>Bacteroidia</taxon>
        <taxon>Marinilabiliales</taxon>
        <taxon>Marinilabiliaceae</taxon>
        <taxon>Carboxylicivirga</taxon>
    </lineage>
</organism>
<feature type="domain" description="Major facilitator superfamily (MFS) profile" evidence="5">
    <location>
        <begin position="10"/>
        <end position="423"/>
    </location>
</feature>
<keyword evidence="1 4" id="KW-0812">Transmembrane</keyword>
<evidence type="ECO:0000259" key="5">
    <source>
        <dbReference type="PROSITE" id="PS50850"/>
    </source>
</evidence>
<dbReference type="RefSeq" id="WP_200462941.1">
    <property type="nucleotide sequence ID" value="NZ_JAENRR010000001.1"/>
</dbReference>
<dbReference type="InterPro" id="IPR020846">
    <property type="entry name" value="MFS_dom"/>
</dbReference>
<dbReference type="InterPro" id="IPR011701">
    <property type="entry name" value="MFS"/>
</dbReference>
<dbReference type="InterPro" id="IPR050327">
    <property type="entry name" value="Proton-linked_MCT"/>
</dbReference>
<keyword evidence="3 4" id="KW-0472">Membrane</keyword>
<feature type="transmembrane region" description="Helical" evidence="4">
    <location>
        <begin position="238"/>
        <end position="259"/>
    </location>
</feature>
<proteinExistence type="predicted"/>
<dbReference type="EMBL" id="JAENRR010000001">
    <property type="protein sequence ID" value="MBK3515709.1"/>
    <property type="molecule type" value="Genomic_DNA"/>
</dbReference>
<feature type="transmembrane region" description="Helical" evidence="4">
    <location>
        <begin position="173"/>
        <end position="195"/>
    </location>
</feature>
<feature type="transmembrane region" description="Helical" evidence="4">
    <location>
        <begin position="80"/>
        <end position="100"/>
    </location>
</feature>
<feature type="transmembrane region" description="Helical" evidence="4">
    <location>
        <begin position="265"/>
        <end position="283"/>
    </location>
</feature>
<comment type="caution">
    <text evidence="6">The sequence shown here is derived from an EMBL/GenBank/DDBJ whole genome shotgun (WGS) entry which is preliminary data.</text>
</comment>
<evidence type="ECO:0000256" key="3">
    <source>
        <dbReference type="ARBA" id="ARBA00023136"/>
    </source>
</evidence>
<reference evidence="6 7" key="1">
    <citation type="submission" date="2021-01" db="EMBL/GenBank/DDBJ databases">
        <title>Carboxyliciviraga sp.nov., isolated from coastal sediments.</title>
        <authorList>
            <person name="Lu D."/>
            <person name="Zhang T."/>
        </authorList>
    </citation>
    <scope>NUCLEOTIDE SEQUENCE [LARGE SCALE GENOMIC DNA]</scope>
    <source>
        <strain evidence="6 7">N1Y132</strain>
    </source>
</reference>
<feature type="transmembrane region" description="Helical" evidence="4">
    <location>
        <begin position="304"/>
        <end position="324"/>
    </location>
</feature>
<feature type="transmembrane region" description="Helical" evidence="4">
    <location>
        <begin position="51"/>
        <end position="68"/>
    </location>
</feature>
<evidence type="ECO:0000256" key="1">
    <source>
        <dbReference type="ARBA" id="ARBA00022692"/>
    </source>
</evidence>
<accession>A0ABS1HDE4</accession>
<gene>
    <name evidence="6" type="ORF">JIV24_00055</name>
</gene>
<dbReference type="InterPro" id="IPR036259">
    <property type="entry name" value="MFS_trans_sf"/>
</dbReference>
<evidence type="ECO:0000256" key="4">
    <source>
        <dbReference type="SAM" id="Phobius"/>
    </source>
</evidence>
<dbReference type="CDD" id="cd17353">
    <property type="entry name" value="MFS_OFA_like"/>
    <property type="match status" value="1"/>
</dbReference>
<dbReference type="SUPFAM" id="SSF103473">
    <property type="entry name" value="MFS general substrate transporter"/>
    <property type="match status" value="1"/>
</dbReference>
<feature type="transmembrane region" description="Helical" evidence="4">
    <location>
        <begin position="368"/>
        <end position="388"/>
    </location>
</feature>
<name>A0ABS1HDE4_9BACT</name>
<feature type="transmembrane region" description="Helical" evidence="4">
    <location>
        <begin position="140"/>
        <end position="161"/>
    </location>
</feature>